<dbReference type="GeneID" id="129604936"/>
<dbReference type="PANTHER" id="PTHR25465:SF5">
    <property type="entry name" value="E3 UBIQUITIN_ISG15 LIGASE TRIM25-RELATED"/>
    <property type="match status" value="1"/>
</dbReference>
<evidence type="ECO:0000256" key="6">
    <source>
        <dbReference type="SAM" id="MobiDB-lite"/>
    </source>
</evidence>
<keyword evidence="2 4" id="KW-0863">Zinc-finger</keyword>
<dbReference type="KEGG" id="bspl:129604936"/>
<dbReference type="Gene3D" id="3.30.160.60">
    <property type="entry name" value="Classic Zinc Finger"/>
    <property type="match status" value="1"/>
</dbReference>
<dbReference type="GO" id="GO:0005737">
    <property type="term" value="C:cytoplasm"/>
    <property type="evidence" value="ECO:0007669"/>
    <property type="project" value="UniProtKB-ARBA"/>
</dbReference>
<feature type="domain" description="B30.2/SPRY" evidence="8">
    <location>
        <begin position="291"/>
        <end position="485"/>
    </location>
</feature>
<evidence type="ECO:0000313" key="10">
    <source>
        <dbReference type="RefSeq" id="XP_055369393.1"/>
    </source>
</evidence>
<dbReference type="InterPro" id="IPR003877">
    <property type="entry name" value="SPRY_dom"/>
</dbReference>
<dbReference type="InterPro" id="IPR058030">
    <property type="entry name" value="TRIM8/14/16/25/29/45/65_CC"/>
</dbReference>
<dbReference type="PANTHER" id="PTHR25465">
    <property type="entry name" value="B-BOX DOMAIN CONTAINING"/>
    <property type="match status" value="1"/>
</dbReference>
<dbReference type="Pfam" id="PF00643">
    <property type="entry name" value="zf-B_box"/>
    <property type="match status" value="1"/>
</dbReference>
<dbReference type="CDD" id="cd19769">
    <property type="entry name" value="Bbox2_TRIM16-like"/>
    <property type="match status" value="1"/>
</dbReference>
<dbReference type="InterPro" id="IPR000315">
    <property type="entry name" value="Znf_B-box"/>
</dbReference>
<dbReference type="SMART" id="SM00589">
    <property type="entry name" value="PRY"/>
    <property type="match status" value="1"/>
</dbReference>
<feature type="region of interest" description="Disordered" evidence="6">
    <location>
        <begin position="1"/>
        <end position="24"/>
    </location>
</feature>
<dbReference type="PRINTS" id="PR01407">
    <property type="entry name" value="BUTYPHLNCDUF"/>
</dbReference>
<evidence type="ECO:0000256" key="3">
    <source>
        <dbReference type="ARBA" id="ARBA00022833"/>
    </source>
</evidence>
<dbReference type="InterPro" id="IPR003879">
    <property type="entry name" value="Butyrophylin_SPRY"/>
</dbReference>
<evidence type="ECO:0000256" key="5">
    <source>
        <dbReference type="SAM" id="Coils"/>
    </source>
</evidence>
<dbReference type="InterPro" id="IPR001870">
    <property type="entry name" value="B30.2/SPRY"/>
</dbReference>
<dbReference type="CDD" id="cd19802">
    <property type="entry name" value="Bbox1_TRIM8-like"/>
    <property type="match status" value="1"/>
</dbReference>
<dbReference type="InterPro" id="IPR051051">
    <property type="entry name" value="E3_ubiq-ligase_TRIM/RNF"/>
</dbReference>
<dbReference type="Gene3D" id="4.10.830.40">
    <property type="match status" value="1"/>
</dbReference>
<dbReference type="SUPFAM" id="SSF49899">
    <property type="entry name" value="Concanavalin A-like lectins/glucanases"/>
    <property type="match status" value="1"/>
</dbReference>
<dbReference type="CDD" id="cd16040">
    <property type="entry name" value="SPRY_PRY_SNTX"/>
    <property type="match status" value="1"/>
</dbReference>
<gene>
    <name evidence="10" type="primary">LOC129604936</name>
</gene>
<dbReference type="SUPFAM" id="SSF57845">
    <property type="entry name" value="B-box zinc-binding domain"/>
    <property type="match status" value="1"/>
</dbReference>
<dbReference type="Gene3D" id="2.60.120.920">
    <property type="match status" value="1"/>
</dbReference>
<dbReference type="Pfam" id="PF00622">
    <property type="entry name" value="SPRY"/>
    <property type="match status" value="1"/>
</dbReference>
<accession>A0A9W2Y5W5</accession>
<dbReference type="PROSITE" id="PS50119">
    <property type="entry name" value="ZF_BBOX"/>
    <property type="match status" value="1"/>
</dbReference>
<feature type="domain" description="B box-type" evidence="7">
    <location>
        <begin position="75"/>
        <end position="115"/>
    </location>
</feature>
<evidence type="ECO:0000259" key="7">
    <source>
        <dbReference type="PROSITE" id="PS50119"/>
    </source>
</evidence>
<dbReference type="InterPro" id="IPR006574">
    <property type="entry name" value="PRY"/>
</dbReference>
<evidence type="ECO:0000256" key="1">
    <source>
        <dbReference type="ARBA" id="ARBA00022723"/>
    </source>
</evidence>
<organism evidence="9 10">
    <name type="scientific">Betta splendens</name>
    <name type="common">Siamese fighting fish</name>
    <dbReference type="NCBI Taxonomy" id="158456"/>
    <lineage>
        <taxon>Eukaryota</taxon>
        <taxon>Metazoa</taxon>
        <taxon>Chordata</taxon>
        <taxon>Craniata</taxon>
        <taxon>Vertebrata</taxon>
        <taxon>Euteleostomi</taxon>
        <taxon>Actinopterygii</taxon>
        <taxon>Neopterygii</taxon>
        <taxon>Teleostei</taxon>
        <taxon>Neoteleostei</taxon>
        <taxon>Acanthomorphata</taxon>
        <taxon>Anabantaria</taxon>
        <taxon>Anabantiformes</taxon>
        <taxon>Anabantoidei</taxon>
        <taxon>Osphronemidae</taxon>
        <taxon>Betta</taxon>
    </lineage>
</organism>
<feature type="coiled-coil region" evidence="5">
    <location>
        <begin position="198"/>
        <end position="225"/>
    </location>
</feature>
<evidence type="ECO:0000256" key="2">
    <source>
        <dbReference type="ARBA" id="ARBA00022771"/>
    </source>
</evidence>
<reference evidence="10" key="1">
    <citation type="submission" date="2025-08" db="UniProtKB">
        <authorList>
            <consortium name="RefSeq"/>
        </authorList>
    </citation>
    <scope>IDENTIFICATION</scope>
</reference>
<dbReference type="Proteomes" id="UP000515150">
    <property type="component" value="Chromosome 12"/>
</dbReference>
<name>A0A9W2Y5W5_BETSP</name>
<keyword evidence="3" id="KW-0862">Zinc</keyword>
<dbReference type="PROSITE" id="PS50188">
    <property type="entry name" value="B302_SPRY"/>
    <property type="match status" value="1"/>
</dbReference>
<evidence type="ECO:0000256" key="4">
    <source>
        <dbReference type="PROSITE-ProRule" id="PRU00024"/>
    </source>
</evidence>
<dbReference type="GO" id="GO:0008270">
    <property type="term" value="F:zinc ion binding"/>
    <property type="evidence" value="ECO:0007669"/>
    <property type="project" value="UniProtKB-KW"/>
</dbReference>
<protein>
    <submittedName>
        <fullName evidence="10">Tripartite motif-containing protein 16-like</fullName>
    </submittedName>
</protein>
<dbReference type="Pfam" id="PF13765">
    <property type="entry name" value="PRY"/>
    <property type="match status" value="1"/>
</dbReference>
<keyword evidence="5" id="KW-0175">Coiled coil</keyword>
<dbReference type="InterPro" id="IPR013320">
    <property type="entry name" value="ConA-like_dom_sf"/>
</dbReference>
<dbReference type="InterPro" id="IPR043136">
    <property type="entry name" value="B30.2/SPRY_sf"/>
</dbReference>
<dbReference type="Pfam" id="PF25600">
    <property type="entry name" value="TRIM_CC"/>
    <property type="match status" value="1"/>
</dbReference>
<evidence type="ECO:0000259" key="8">
    <source>
        <dbReference type="PROSITE" id="PS50188"/>
    </source>
</evidence>
<dbReference type="SMART" id="SM00449">
    <property type="entry name" value="SPRY"/>
    <property type="match status" value="1"/>
</dbReference>
<feature type="coiled-coil region" evidence="5">
    <location>
        <begin position="126"/>
        <end position="164"/>
    </location>
</feature>
<dbReference type="RefSeq" id="XP_055369393.1">
    <property type="nucleotide sequence ID" value="XM_055513418.1"/>
</dbReference>
<dbReference type="SMART" id="SM00336">
    <property type="entry name" value="BBOX"/>
    <property type="match status" value="2"/>
</dbReference>
<proteinExistence type="predicted"/>
<keyword evidence="9" id="KW-1185">Reference proteome</keyword>
<dbReference type="OrthoDB" id="8821439at2759"/>
<keyword evidence="1" id="KW-0479">Metal-binding</keyword>
<sequence length="488" mass="55555">MMSEEGQKRTSQAARGQRTADGHHEGTCDYCEGTKRKASKFCLRCQISYCEEHLKDHLEVPALKKHRLLDSSTNPQEMICSQHGEIRNIFCRTDCKCICYLCSMNKHKGHDTVSTNTEMIKRQTEVSEFEENVKENIQDLEKAINQLQQEINQIKCSAEEAVQASEAMCNELVGLIEKKRSEVRNRIRIQQDVAVRRAKEVQNNLENYLSQMKRMETQVEQLSYTKHDITFLQNSHLLPCVSRSTVSAGFSSRPLQYFKDVQTAVSEAKEKIKQLLTKECEKSSKKVTAVDVLLPQYPKTREEFSIYSFPFTLNPNTMHRQLLLSEGNTKVTNVKDPMPFRICSYNEGFRDKCQVLSNECFTGPCYWEVEWSGLAVTVAVSYKNISRLGNEGFGNNKISWALKCSSENYYKFRHNCQVAAVSGPPSSRIGVFLDPGAGNLSFYSVSDTMNLLHRVQTTFTEPLYAGICAEFKGVKAKLILLKNTLAKD</sequence>
<evidence type="ECO:0000313" key="9">
    <source>
        <dbReference type="Proteomes" id="UP000515150"/>
    </source>
</evidence>
<dbReference type="AlphaFoldDB" id="A0A9W2Y5W5"/>